<dbReference type="InterPro" id="IPR022050">
    <property type="entry name" value="T_hemolysin"/>
</dbReference>
<dbReference type="EMBL" id="CWQJ01000014">
    <property type="protein sequence ID" value="CSC33336.1"/>
    <property type="molecule type" value="Genomic_DNA"/>
</dbReference>
<dbReference type="AlphaFoldDB" id="A0A655Y8N2"/>
<reference evidence="1 2" key="1">
    <citation type="submission" date="2015-07" db="EMBL/GenBank/DDBJ databases">
        <authorList>
            <consortium name="Pathogen Informatics"/>
        </authorList>
    </citation>
    <scope>NUCLEOTIDE SEQUENCE [LARGE SCALE GENOMIC DNA]</scope>
    <source>
        <strain evidence="1 2">A325</strain>
    </source>
</reference>
<name>A0A655Y8N2_VIBCL</name>
<evidence type="ECO:0000313" key="2">
    <source>
        <dbReference type="Proteomes" id="UP000046067"/>
    </source>
</evidence>
<gene>
    <name evidence="1" type="ORF">ERS013201_02372</name>
</gene>
<organism evidence="1 2">
    <name type="scientific">Vibrio cholerae</name>
    <dbReference type="NCBI Taxonomy" id="666"/>
    <lineage>
        <taxon>Bacteria</taxon>
        <taxon>Pseudomonadati</taxon>
        <taxon>Pseudomonadota</taxon>
        <taxon>Gammaproteobacteria</taxon>
        <taxon>Vibrionales</taxon>
        <taxon>Vibrionaceae</taxon>
        <taxon>Vibrio</taxon>
    </lineage>
</organism>
<sequence length="58" mass="6588">MRRFGLQPTLIAQASPARIPNASQIWGTYYQHRPRILAGNLVHGCTHLNQLHLNQKQA</sequence>
<proteinExistence type="predicted"/>
<dbReference type="Pfam" id="PF12261">
    <property type="entry name" value="T_hemolysin"/>
    <property type="match status" value="1"/>
</dbReference>
<accession>A0A655Y8N2</accession>
<evidence type="ECO:0000313" key="1">
    <source>
        <dbReference type="EMBL" id="CSC33336.1"/>
    </source>
</evidence>
<dbReference type="Proteomes" id="UP000046067">
    <property type="component" value="Unassembled WGS sequence"/>
</dbReference>
<protein>
    <submittedName>
        <fullName evidence="1">Thermostable hemolysin</fullName>
    </submittedName>
</protein>